<feature type="region of interest" description="Disordered" evidence="1">
    <location>
        <begin position="98"/>
        <end position="123"/>
    </location>
</feature>
<dbReference type="EMBL" id="BLKT01000003">
    <property type="protein sequence ID" value="GFG59159.1"/>
    <property type="molecule type" value="Genomic_DNA"/>
</dbReference>
<dbReference type="Proteomes" id="UP000465241">
    <property type="component" value="Unassembled WGS sequence"/>
</dbReference>
<evidence type="ECO:0000256" key="1">
    <source>
        <dbReference type="SAM" id="MobiDB-lite"/>
    </source>
</evidence>
<sequence length="123" mass="13802">MLTDRDRIEMRVRKAPAEVFSDERERLVVYPQAVSDQLSFGPEYDELATIPEFRWYVLWVLSPDAVQVPEVFLAAVTGIDDPATTTVWAYTPLPRAIAQEPDADDFDDFGRPEEGTGSPNPAS</sequence>
<name>A0A7I9WNM1_9MYCO</name>
<comment type="caution">
    <text evidence="2">The sequence shown here is derived from an EMBL/GenBank/DDBJ whole genome shotgun (WGS) entry which is preliminary data.</text>
</comment>
<proteinExistence type="predicted"/>
<accession>A0A7I9WNM1</accession>
<gene>
    <name evidence="2" type="ORF">MMUR_32950</name>
</gene>
<organism evidence="2 3">
    <name type="scientific">Mycolicibacterium murale</name>
    <dbReference type="NCBI Taxonomy" id="182220"/>
    <lineage>
        <taxon>Bacteria</taxon>
        <taxon>Bacillati</taxon>
        <taxon>Actinomycetota</taxon>
        <taxon>Actinomycetes</taxon>
        <taxon>Mycobacteriales</taxon>
        <taxon>Mycobacteriaceae</taxon>
        <taxon>Mycolicibacterium</taxon>
    </lineage>
</organism>
<evidence type="ECO:0000313" key="3">
    <source>
        <dbReference type="Proteomes" id="UP000465241"/>
    </source>
</evidence>
<evidence type="ECO:0000313" key="2">
    <source>
        <dbReference type="EMBL" id="GFG59159.1"/>
    </source>
</evidence>
<keyword evidence="3" id="KW-1185">Reference proteome</keyword>
<dbReference type="AlphaFoldDB" id="A0A7I9WNM1"/>
<reference evidence="2 3" key="1">
    <citation type="journal article" date="2019" name="Emerg. Microbes Infect.">
        <title>Comprehensive subspecies identification of 175 nontuberculous mycobacteria species based on 7547 genomic profiles.</title>
        <authorList>
            <person name="Matsumoto Y."/>
            <person name="Kinjo T."/>
            <person name="Motooka D."/>
            <person name="Nabeya D."/>
            <person name="Jung N."/>
            <person name="Uechi K."/>
            <person name="Horii T."/>
            <person name="Iida T."/>
            <person name="Fujita J."/>
            <person name="Nakamura S."/>
        </authorList>
    </citation>
    <scope>NUCLEOTIDE SEQUENCE [LARGE SCALE GENOMIC DNA]</scope>
    <source>
        <strain evidence="2 3">JCM 13392</strain>
    </source>
</reference>
<protein>
    <submittedName>
        <fullName evidence="2">Uncharacterized protein</fullName>
    </submittedName>
</protein>